<keyword evidence="9" id="KW-1185">Reference proteome</keyword>
<keyword evidence="3 6" id="KW-1133">Transmembrane helix</keyword>
<gene>
    <name evidence="8" type="ORF">FANTH_4018</name>
</gene>
<feature type="domain" description="Rhodopsin" evidence="7">
    <location>
        <begin position="84"/>
        <end position="249"/>
    </location>
</feature>
<evidence type="ECO:0000256" key="2">
    <source>
        <dbReference type="ARBA" id="ARBA00022692"/>
    </source>
</evidence>
<dbReference type="InterPro" id="IPR049326">
    <property type="entry name" value="Rhodopsin_dom_fungi"/>
</dbReference>
<evidence type="ECO:0000256" key="4">
    <source>
        <dbReference type="ARBA" id="ARBA00023136"/>
    </source>
</evidence>
<evidence type="ECO:0000256" key="1">
    <source>
        <dbReference type="ARBA" id="ARBA00004141"/>
    </source>
</evidence>
<feature type="transmembrane region" description="Helical" evidence="6">
    <location>
        <begin position="125"/>
        <end position="146"/>
    </location>
</feature>
<evidence type="ECO:0000313" key="9">
    <source>
        <dbReference type="Proteomes" id="UP000573603"/>
    </source>
</evidence>
<feature type="transmembrane region" description="Helical" evidence="6">
    <location>
        <begin position="166"/>
        <end position="190"/>
    </location>
</feature>
<dbReference type="PANTHER" id="PTHR33048:SF47">
    <property type="entry name" value="INTEGRAL MEMBRANE PROTEIN-RELATED"/>
    <property type="match status" value="1"/>
</dbReference>
<organism evidence="8 9">
    <name type="scientific">Fusarium anthophilum</name>
    <dbReference type="NCBI Taxonomy" id="48485"/>
    <lineage>
        <taxon>Eukaryota</taxon>
        <taxon>Fungi</taxon>
        <taxon>Dikarya</taxon>
        <taxon>Ascomycota</taxon>
        <taxon>Pezizomycotina</taxon>
        <taxon>Sordariomycetes</taxon>
        <taxon>Hypocreomycetidae</taxon>
        <taxon>Hypocreales</taxon>
        <taxon>Nectriaceae</taxon>
        <taxon>Fusarium</taxon>
        <taxon>Fusarium fujikuroi species complex</taxon>
    </lineage>
</organism>
<feature type="transmembrane region" description="Helical" evidence="6">
    <location>
        <begin position="202"/>
        <end position="224"/>
    </location>
</feature>
<comment type="caution">
    <text evidence="8">The sequence shown here is derived from an EMBL/GenBank/DDBJ whole genome shotgun (WGS) entry which is preliminary data.</text>
</comment>
<dbReference type="AlphaFoldDB" id="A0A8H4ZQA9"/>
<feature type="transmembrane region" description="Helical" evidence="6">
    <location>
        <begin position="35"/>
        <end position="54"/>
    </location>
</feature>
<keyword evidence="2 6" id="KW-0812">Transmembrane</keyword>
<dbReference type="Proteomes" id="UP000573603">
    <property type="component" value="Unassembled WGS sequence"/>
</dbReference>
<accession>A0A8H4ZQA9</accession>
<evidence type="ECO:0000256" key="3">
    <source>
        <dbReference type="ARBA" id="ARBA00022989"/>
    </source>
</evidence>
<proteinExistence type="inferred from homology"/>
<evidence type="ECO:0000256" key="6">
    <source>
        <dbReference type="SAM" id="Phobius"/>
    </source>
</evidence>
<protein>
    <recommendedName>
        <fullName evidence="7">Rhodopsin domain-containing protein</fullName>
    </recommendedName>
</protein>
<dbReference type="EMBL" id="JABEVY010000083">
    <property type="protein sequence ID" value="KAF5250827.1"/>
    <property type="molecule type" value="Genomic_DNA"/>
</dbReference>
<comment type="similarity">
    <text evidence="5">Belongs to the SAT4 family.</text>
</comment>
<reference evidence="8 9" key="1">
    <citation type="journal article" date="2020" name="BMC Genomics">
        <title>Correction to: Identification and distribution of gene clusters required for synthesis of sphingolipid metabolism inhibitors in diverse species of the filamentous fungus Fusarium.</title>
        <authorList>
            <person name="Kim H.S."/>
            <person name="Lohmar J.M."/>
            <person name="Busman M."/>
            <person name="Brown D.W."/>
            <person name="Naumann T.A."/>
            <person name="Divon H.H."/>
            <person name="Lysoe E."/>
            <person name="Uhlig S."/>
            <person name="Proctor R.H."/>
        </authorList>
    </citation>
    <scope>NUCLEOTIDE SEQUENCE [LARGE SCALE GENOMIC DNA]</scope>
    <source>
        <strain evidence="8 9">NRRL 25214</strain>
    </source>
</reference>
<dbReference type="Pfam" id="PF20684">
    <property type="entry name" value="Fung_rhodopsin"/>
    <property type="match status" value="1"/>
</dbReference>
<comment type="subcellular location">
    <subcellularLocation>
        <location evidence="1">Membrane</location>
        <topology evidence="1">Multi-pass membrane protein</topology>
    </subcellularLocation>
</comment>
<dbReference type="PANTHER" id="PTHR33048">
    <property type="entry name" value="PTH11-LIKE INTEGRAL MEMBRANE PROTEIN (AFU_ORTHOLOGUE AFUA_5G11245)"/>
    <property type="match status" value="1"/>
</dbReference>
<evidence type="ECO:0000313" key="8">
    <source>
        <dbReference type="EMBL" id="KAF5250827.1"/>
    </source>
</evidence>
<feature type="transmembrane region" description="Helical" evidence="6">
    <location>
        <begin position="89"/>
        <end position="113"/>
    </location>
</feature>
<keyword evidence="4 6" id="KW-0472">Membrane</keyword>
<evidence type="ECO:0000256" key="5">
    <source>
        <dbReference type="ARBA" id="ARBA00038359"/>
    </source>
</evidence>
<sequence length="281" mass="31669">MSFPSISGTEVFRLPPEGYVVDFENPKQQYVLEHYLIFGIGAPIALIALLQRFYTKIFLSKGLQIDDYLFPVDTSVYDRLDRATRFAQISYIAAPIYMLCNGFTKLSLLTFYLHISPQKLFRIAVWVFIGIVSLYTFGITLTMLLVCNPPRKAFEFKVGGQCIDAAILYMATAVSNIATDVILFILPIPMIYNLQIPRKQKAVVVVVFGIASITIFSSIIRLAYLPVVLASTDPSWDAAPANLWTFIEVLETFRASARRLLQRDSWGFVVQSAAEPRKKAK</sequence>
<dbReference type="InterPro" id="IPR052337">
    <property type="entry name" value="SAT4-like"/>
</dbReference>
<evidence type="ECO:0000259" key="7">
    <source>
        <dbReference type="Pfam" id="PF20684"/>
    </source>
</evidence>
<name>A0A8H4ZQA9_9HYPO</name>
<dbReference type="GO" id="GO:0016020">
    <property type="term" value="C:membrane"/>
    <property type="evidence" value="ECO:0007669"/>
    <property type="project" value="UniProtKB-SubCell"/>
</dbReference>